<dbReference type="InParanoid" id="A0A084QVS8"/>
<feature type="transmembrane region" description="Helical" evidence="1">
    <location>
        <begin position="123"/>
        <end position="144"/>
    </location>
</feature>
<evidence type="ECO:0000256" key="1">
    <source>
        <dbReference type="SAM" id="Phobius"/>
    </source>
</evidence>
<dbReference type="OrthoDB" id="3587182at2759"/>
<dbReference type="Proteomes" id="UP000028524">
    <property type="component" value="Unassembled WGS sequence"/>
</dbReference>
<dbReference type="PANTHER" id="PTHR37019">
    <property type="entry name" value="CHROMOSOME 1, WHOLE GENOME SHOTGUN SEQUENCE"/>
    <property type="match status" value="1"/>
</dbReference>
<feature type="transmembrane region" description="Helical" evidence="1">
    <location>
        <begin position="85"/>
        <end position="103"/>
    </location>
</feature>
<evidence type="ECO:0000313" key="3">
    <source>
        <dbReference type="EMBL" id="KFA68063.1"/>
    </source>
</evidence>
<protein>
    <recommendedName>
        <fullName evidence="2">DUF7704 domain-containing protein</fullName>
    </recommendedName>
</protein>
<dbReference type="InterPro" id="IPR056121">
    <property type="entry name" value="DUF7704"/>
</dbReference>
<name>A0A084QVS8_STAC4</name>
<keyword evidence="1" id="KW-1133">Transmembrane helix</keyword>
<dbReference type="OMA" id="RIWFTTI"/>
<accession>A0A084QVS8</accession>
<gene>
    <name evidence="3" type="ORF">S40285_02539</name>
</gene>
<dbReference type="EMBL" id="KL660000">
    <property type="protein sequence ID" value="KFA68063.1"/>
    <property type="molecule type" value="Genomic_DNA"/>
</dbReference>
<sequence>MAQPTVHPFYHVWFKWVDIIVLVPTVYTLLTQPEAMLDAFIPASMSTYNPDQGFLFHHHAALYAFVGIILAGVLRVSNDTNVWRVVQAAVLVVDVGLLASTYVSLKQQDRLDIQSMRAADWAGIMFTAFVAAIRVFFLLGVGVLKGTKSKSV</sequence>
<keyword evidence="1" id="KW-0472">Membrane</keyword>
<feature type="transmembrane region" description="Helical" evidence="1">
    <location>
        <begin position="12"/>
        <end position="30"/>
    </location>
</feature>
<keyword evidence="4" id="KW-1185">Reference proteome</keyword>
<evidence type="ECO:0000313" key="4">
    <source>
        <dbReference type="Proteomes" id="UP000028524"/>
    </source>
</evidence>
<dbReference type="AlphaFoldDB" id="A0A084QVS8"/>
<feature type="transmembrane region" description="Helical" evidence="1">
    <location>
        <begin position="54"/>
        <end position="73"/>
    </location>
</feature>
<dbReference type="HOGENOM" id="CLU_112091_1_1_1"/>
<organism evidence="3 4">
    <name type="scientific">Stachybotrys chlorohalonatus (strain IBT 40285)</name>
    <dbReference type="NCBI Taxonomy" id="1283841"/>
    <lineage>
        <taxon>Eukaryota</taxon>
        <taxon>Fungi</taxon>
        <taxon>Dikarya</taxon>
        <taxon>Ascomycota</taxon>
        <taxon>Pezizomycotina</taxon>
        <taxon>Sordariomycetes</taxon>
        <taxon>Hypocreomycetidae</taxon>
        <taxon>Hypocreales</taxon>
        <taxon>Stachybotryaceae</taxon>
        <taxon>Stachybotrys</taxon>
    </lineage>
</organism>
<evidence type="ECO:0000259" key="2">
    <source>
        <dbReference type="Pfam" id="PF24803"/>
    </source>
</evidence>
<reference evidence="3 4" key="1">
    <citation type="journal article" date="2014" name="BMC Genomics">
        <title>Comparative genome sequencing reveals chemotype-specific gene clusters in the toxigenic black mold Stachybotrys.</title>
        <authorList>
            <person name="Semeiks J."/>
            <person name="Borek D."/>
            <person name="Otwinowski Z."/>
            <person name="Grishin N.V."/>
        </authorList>
    </citation>
    <scope>NUCLEOTIDE SEQUENCE [LARGE SCALE GENOMIC DNA]</scope>
    <source>
        <strain evidence="3 4">IBT 40285</strain>
    </source>
</reference>
<proteinExistence type="predicted"/>
<feature type="domain" description="DUF7704" evidence="2">
    <location>
        <begin position="6"/>
        <end position="141"/>
    </location>
</feature>
<keyword evidence="1" id="KW-0812">Transmembrane</keyword>
<dbReference type="PANTHER" id="PTHR37019:SF1">
    <property type="entry name" value="EXPERA DOMAIN-CONTAINING PROTEIN"/>
    <property type="match status" value="1"/>
</dbReference>
<dbReference type="Pfam" id="PF24803">
    <property type="entry name" value="DUF7704"/>
    <property type="match status" value="1"/>
</dbReference>